<keyword evidence="3 7" id="KW-0863">Zinc-finger</keyword>
<comment type="caution">
    <text evidence="10">The sequence shown here is derived from an EMBL/GenBank/DDBJ whole genome shotgun (WGS) entry which is preliminary data.</text>
</comment>
<evidence type="ECO:0000256" key="6">
    <source>
        <dbReference type="ARBA" id="ARBA00023163"/>
    </source>
</evidence>
<keyword evidence="6" id="KW-0804">Transcription</keyword>
<dbReference type="PANTHER" id="PTHR45988:SF1">
    <property type="entry name" value="ZINC FINGER PROTEIN AZF2"/>
    <property type="match status" value="1"/>
</dbReference>
<dbReference type="PROSITE" id="PS50157">
    <property type="entry name" value="ZINC_FINGER_C2H2_2"/>
    <property type="match status" value="1"/>
</dbReference>
<evidence type="ECO:0000256" key="2">
    <source>
        <dbReference type="ARBA" id="ARBA00022737"/>
    </source>
</evidence>
<evidence type="ECO:0000256" key="7">
    <source>
        <dbReference type="PROSITE-ProRule" id="PRU00042"/>
    </source>
</evidence>
<feature type="region of interest" description="Disordered" evidence="8">
    <location>
        <begin position="1"/>
        <end position="22"/>
    </location>
</feature>
<proteinExistence type="predicted"/>
<feature type="compositionally biased region" description="Polar residues" evidence="8">
    <location>
        <begin position="428"/>
        <end position="440"/>
    </location>
</feature>
<evidence type="ECO:0000256" key="3">
    <source>
        <dbReference type="ARBA" id="ARBA00022771"/>
    </source>
</evidence>
<evidence type="ECO:0000259" key="9">
    <source>
        <dbReference type="PROSITE" id="PS50157"/>
    </source>
</evidence>
<feature type="region of interest" description="Disordered" evidence="8">
    <location>
        <begin position="375"/>
        <end position="440"/>
    </location>
</feature>
<evidence type="ECO:0000313" key="10">
    <source>
        <dbReference type="EMBL" id="KAF3552179.1"/>
    </source>
</evidence>
<keyword evidence="11" id="KW-1185">Reference proteome</keyword>
<dbReference type="InterPro" id="IPR044653">
    <property type="entry name" value="AZF1/2/3-like"/>
</dbReference>
<dbReference type="Proteomes" id="UP000266723">
    <property type="component" value="Unassembled WGS sequence"/>
</dbReference>
<keyword evidence="2" id="KW-0677">Repeat</keyword>
<dbReference type="InterPro" id="IPR055183">
    <property type="entry name" value="PTEN2A/B_C2"/>
</dbReference>
<feature type="region of interest" description="Disordered" evidence="8">
    <location>
        <begin position="36"/>
        <end position="69"/>
    </location>
</feature>
<feature type="domain" description="C2H2-type" evidence="9">
    <location>
        <begin position="106"/>
        <end position="133"/>
    </location>
</feature>
<dbReference type="InterPro" id="IPR013087">
    <property type="entry name" value="Znf_C2H2_type"/>
</dbReference>
<protein>
    <recommendedName>
        <fullName evidence="9">C2H2-type domain-containing protein</fullName>
    </recommendedName>
</protein>
<dbReference type="Pfam" id="PF22918">
    <property type="entry name" value="PTEN2_C2"/>
    <property type="match status" value="2"/>
</dbReference>
<name>A0ABQ7CKL6_BRACR</name>
<evidence type="ECO:0000256" key="4">
    <source>
        <dbReference type="ARBA" id="ARBA00022833"/>
    </source>
</evidence>
<accession>A0ABQ7CKL6</accession>
<feature type="compositionally biased region" description="Low complexity" evidence="8">
    <location>
        <begin position="375"/>
        <end position="392"/>
    </location>
</feature>
<sequence length="491" mass="54022">MALEAMNSPTTTSSFTVRKDRIGATDDLMNDAVFLEPWLKRKRSKRQRSPSPSSSPPRSHAKSQSQDPSEEEYLALCLLTLAKDQPRTRFQPSPPPPPQERTKLSYNCSVCGKAFLSYQALGGHKASHRIKPPTAGDSTAPSIAARVGLIIQESLTRWRRRTLTASTPWGHRPVPILLSTLLQLHEWVTRHAHFPTQPSRAHYPCHPVTPCHSPSSDLLPQDVPVQHKGILLPLTSLSLCCVSSFNPDSDQYSDRKCCSILIQDECLSPVNQMTVLLRRQAASVCLENSGSIPIGSGHPSPSQTTMPEDFWFSAPKKGVMVFALPGEPGLTDWLNTTMMENRVILKTSELDAFDKRKLPSPGFMVEVVLTDINPTMPTNSSSETSSKTVVETPAANSSPVEVITPVPGHKSKQSTDGTSGLARATEKVSISGNKGSSHHSWCTEARLKQERTLLGLGSTRQAQRVVSSRLWRLMHLCSRLEMKTTTKATKE</sequence>
<organism evidence="10 11">
    <name type="scientific">Brassica cretica</name>
    <name type="common">Mustard</name>
    <dbReference type="NCBI Taxonomy" id="69181"/>
    <lineage>
        <taxon>Eukaryota</taxon>
        <taxon>Viridiplantae</taxon>
        <taxon>Streptophyta</taxon>
        <taxon>Embryophyta</taxon>
        <taxon>Tracheophyta</taxon>
        <taxon>Spermatophyta</taxon>
        <taxon>Magnoliopsida</taxon>
        <taxon>eudicotyledons</taxon>
        <taxon>Gunneridae</taxon>
        <taxon>Pentapetalae</taxon>
        <taxon>rosids</taxon>
        <taxon>malvids</taxon>
        <taxon>Brassicales</taxon>
        <taxon>Brassicaceae</taxon>
        <taxon>Brassiceae</taxon>
        <taxon>Brassica</taxon>
    </lineage>
</organism>
<keyword evidence="1" id="KW-0479">Metal-binding</keyword>
<feature type="compositionally biased region" description="Low complexity" evidence="8">
    <location>
        <begin position="49"/>
        <end position="65"/>
    </location>
</feature>
<keyword evidence="5" id="KW-0805">Transcription regulation</keyword>
<feature type="compositionally biased region" description="Polar residues" evidence="8">
    <location>
        <begin position="7"/>
        <end position="16"/>
    </location>
</feature>
<dbReference type="PANTHER" id="PTHR45988">
    <property type="entry name" value="C2H2 TYPE ZINC FINGER TRANSCRIPTION FACTOR FAMILY-RELATED"/>
    <property type="match status" value="1"/>
</dbReference>
<dbReference type="SUPFAM" id="SSF57667">
    <property type="entry name" value="beta-beta-alpha zinc fingers"/>
    <property type="match status" value="1"/>
</dbReference>
<evidence type="ECO:0000256" key="8">
    <source>
        <dbReference type="SAM" id="MobiDB-lite"/>
    </source>
</evidence>
<keyword evidence="4" id="KW-0862">Zinc</keyword>
<gene>
    <name evidence="10" type="ORF">DY000_02004585</name>
</gene>
<dbReference type="InterPro" id="IPR036236">
    <property type="entry name" value="Znf_C2H2_sf"/>
</dbReference>
<reference evidence="10 11" key="1">
    <citation type="journal article" date="2020" name="BMC Genomics">
        <title>Intraspecific diversification of the crop wild relative Brassica cretica Lam. using demographic model selection.</title>
        <authorList>
            <person name="Kioukis A."/>
            <person name="Michalopoulou V.A."/>
            <person name="Briers L."/>
            <person name="Pirintsos S."/>
            <person name="Studholme D.J."/>
            <person name="Pavlidis P."/>
            <person name="Sarris P.F."/>
        </authorList>
    </citation>
    <scope>NUCLEOTIDE SEQUENCE [LARGE SCALE GENOMIC DNA]</scope>
    <source>
        <strain evidence="11">cv. PFS-1207/04</strain>
    </source>
</reference>
<dbReference type="PROSITE" id="PS00028">
    <property type="entry name" value="ZINC_FINGER_C2H2_1"/>
    <property type="match status" value="1"/>
</dbReference>
<evidence type="ECO:0000256" key="1">
    <source>
        <dbReference type="ARBA" id="ARBA00022723"/>
    </source>
</evidence>
<dbReference type="EMBL" id="QGKV02000832">
    <property type="protein sequence ID" value="KAF3552179.1"/>
    <property type="molecule type" value="Genomic_DNA"/>
</dbReference>
<evidence type="ECO:0000313" key="11">
    <source>
        <dbReference type="Proteomes" id="UP000266723"/>
    </source>
</evidence>
<dbReference type="Pfam" id="PF13912">
    <property type="entry name" value="zf-C2H2_6"/>
    <property type="match status" value="1"/>
</dbReference>
<evidence type="ECO:0000256" key="5">
    <source>
        <dbReference type="ARBA" id="ARBA00023015"/>
    </source>
</evidence>